<dbReference type="AlphaFoldDB" id="A0A7H0FVK8"/>
<keyword evidence="2" id="KW-0732">Signal</keyword>
<accession>A0A7H0FVK8</accession>
<dbReference type="EMBL" id="CP060820">
    <property type="protein sequence ID" value="QNP40074.1"/>
    <property type="molecule type" value="Genomic_DNA"/>
</dbReference>
<gene>
    <name evidence="3" type="ORF">H8B22_11280</name>
</gene>
<organism evidence="3 4">
    <name type="scientific">Agrilutibacter terrestris</name>
    <dbReference type="NCBI Taxonomy" id="2865112"/>
    <lineage>
        <taxon>Bacteria</taxon>
        <taxon>Pseudomonadati</taxon>
        <taxon>Pseudomonadota</taxon>
        <taxon>Gammaproteobacteria</taxon>
        <taxon>Lysobacterales</taxon>
        <taxon>Lysobacteraceae</taxon>
        <taxon>Agrilutibacter</taxon>
    </lineage>
</organism>
<dbReference type="Proteomes" id="UP000516018">
    <property type="component" value="Chromosome"/>
</dbReference>
<evidence type="ECO:0000313" key="4">
    <source>
        <dbReference type="Proteomes" id="UP000516018"/>
    </source>
</evidence>
<proteinExistence type="predicted"/>
<evidence type="ECO:0000256" key="1">
    <source>
        <dbReference type="SAM" id="Phobius"/>
    </source>
</evidence>
<keyword evidence="1" id="KW-0472">Membrane</keyword>
<keyword evidence="1" id="KW-0812">Transmembrane</keyword>
<dbReference type="RefSeq" id="WP_187711517.1">
    <property type="nucleotide sequence ID" value="NZ_CP060820.1"/>
</dbReference>
<dbReference type="KEGG" id="lsx:H8B22_11280"/>
<reference evidence="3 4" key="1">
    <citation type="submission" date="2020-08" db="EMBL/GenBank/DDBJ databases">
        <title>Lysobacter sp. II4 sp. nov., isolated from soil.</title>
        <authorList>
            <person name="Woo C.Y."/>
            <person name="Kim J."/>
        </authorList>
    </citation>
    <scope>NUCLEOTIDE SEQUENCE [LARGE SCALE GENOMIC DNA]</scope>
    <source>
        <strain evidence="3 4">II4</strain>
    </source>
</reference>
<feature type="signal peptide" evidence="2">
    <location>
        <begin position="1"/>
        <end position="18"/>
    </location>
</feature>
<feature type="transmembrane region" description="Helical" evidence="1">
    <location>
        <begin position="305"/>
        <end position="330"/>
    </location>
</feature>
<evidence type="ECO:0000313" key="3">
    <source>
        <dbReference type="EMBL" id="QNP40074.1"/>
    </source>
</evidence>
<feature type="transmembrane region" description="Helical" evidence="1">
    <location>
        <begin position="249"/>
        <end position="267"/>
    </location>
</feature>
<evidence type="ECO:0000256" key="2">
    <source>
        <dbReference type="SAM" id="SignalP"/>
    </source>
</evidence>
<dbReference type="InterPro" id="IPR032809">
    <property type="entry name" value="Put_HupE_UreJ"/>
</dbReference>
<feature type="transmembrane region" description="Helical" evidence="1">
    <location>
        <begin position="337"/>
        <end position="359"/>
    </location>
</feature>
<feature type="transmembrane region" description="Helical" evidence="1">
    <location>
        <begin position="274"/>
        <end position="293"/>
    </location>
</feature>
<name>A0A7H0FVK8_9GAMM</name>
<keyword evidence="1" id="KW-1133">Transmembrane helix</keyword>
<keyword evidence="4" id="KW-1185">Reference proteome</keyword>
<protein>
    <submittedName>
        <fullName evidence="3">HupE/UreJ family protein</fullName>
    </submittedName>
</protein>
<feature type="transmembrane region" description="Helical" evidence="1">
    <location>
        <begin position="182"/>
        <end position="201"/>
    </location>
</feature>
<dbReference type="Pfam" id="PF13795">
    <property type="entry name" value="HupE_UreJ_2"/>
    <property type="match status" value="1"/>
</dbReference>
<feature type="chain" id="PRO_5028837407" evidence="2">
    <location>
        <begin position="19"/>
        <end position="364"/>
    </location>
</feature>
<sequence length="364" mass="39458">MRRWLLLLLSLLASPLQAHTLSVAHLDITRRADGGAQVELDLAIRDLALTFPLDANRDERVTWGELRALRPALERWTMSGLELSTAAGACTLRPLGLATRHYDDGSYASVQLEAKCPARSDTRVRYDLLFAVDPQHRALVTLRQGADVRAATVRADARVIALGAAPDRAFADFLREGVHHILVGYDHIAFLLSLLLPAALLRHRNNWLPAEDLRQVVTQVLGIVTAFTVAHSITLSLAALGWVTPASRWVEPAIALSVLLAAANNLHPLVTQRAWVAGFGFGLVHGFGFAGALGELGLPQGTRLLALLGFNLGVELGQLAIVCVVLPGLILLRHRRWYAGLALPTLSLGIGAVALGWLWQRLPT</sequence>
<feature type="transmembrane region" description="Helical" evidence="1">
    <location>
        <begin position="221"/>
        <end position="243"/>
    </location>
</feature>